<dbReference type="Gene3D" id="3.40.630.30">
    <property type="match status" value="1"/>
</dbReference>
<gene>
    <name evidence="2" type="ORF">J21TS7_52790</name>
</gene>
<protein>
    <submittedName>
        <fullName evidence="2">N-acetyltransferase</fullName>
    </submittedName>
</protein>
<dbReference type="SUPFAM" id="SSF55729">
    <property type="entry name" value="Acyl-CoA N-acyltransferases (Nat)"/>
    <property type="match status" value="1"/>
</dbReference>
<evidence type="ECO:0000313" key="3">
    <source>
        <dbReference type="Proteomes" id="UP000676601"/>
    </source>
</evidence>
<organism evidence="2 3">
    <name type="scientific">Paenibacillus cineris</name>
    <dbReference type="NCBI Taxonomy" id="237530"/>
    <lineage>
        <taxon>Bacteria</taxon>
        <taxon>Bacillati</taxon>
        <taxon>Bacillota</taxon>
        <taxon>Bacilli</taxon>
        <taxon>Bacillales</taxon>
        <taxon>Paenibacillaceae</taxon>
        <taxon>Paenibacillus</taxon>
    </lineage>
</organism>
<proteinExistence type="predicted"/>
<feature type="domain" description="N-acetyltransferase" evidence="1">
    <location>
        <begin position="2"/>
        <end position="166"/>
    </location>
</feature>
<sequence length="171" mass="19918">MEDIITLKQLSDIDEALLLDHEFSTQFPWYKQGEYFIRCLEENREGKRITVMAFYGNSLAGCCHLIYNSHYPYFIRNNIPEVNDLNVFQEFRRKRIASKILDELESRASKTSKYIGLGVGLYKDYGNAQRMYGKRGYIMDGNGVTYNNVQVQPGKSVMVDDELLIYLVKEL</sequence>
<comment type="caution">
    <text evidence="2">The sequence shown here is derived from an EMBL/GenBank/DDBJ whole genome shotgun (WGS) entry which is preliminary data.</text>
</comment>
<name>A0ABQ4LKB9_9BACL</name>
<dbReference type="InterPro" id="IPR016181">
    <property type="entry name" value="Acyl_CoA_acyltransferase"/>
</dbReference>
<evidence type="ECO:0000259" key="1">
    <source>
        <dbReference type="PROSITE" id="PS51186"/>
    </source>
</evidence>
<reference evidence="2 3" key="1">
    <citation type="submission" date="2021-03" db="EMBL/GenBank/DDBJ databases">
        <title>Antimicrobial resistance genes in bacteria isolated from Japanese honey, and their potential for conferring macrolide and lincosamide resistance in the American foulbrood pathogen Paenibacillus larvae.</title>
        <authorList>
            <person name="Okamoto M."/>
            <person name="Kumagai M."/>
            <person name="Kanamori H."/>
            <person name="Takamatsu D."/>
        </authorList>
    </citation>
    <scope>NUCLEOTIDE SEQUENCE [LARGE SCALE GENOMIC DNA]</scope>
    <source>
        <strain evidence="2 3">J21TS7</strain>
    </source>
</reference>
<keyword evidence="3" id="KW-1185">Reference proteome</keyword>
<evidence type="ECO:0000313" key="2">
    <source>
        <dbReference type="EMBL" id="GIO56961.1"/>
    </source>
</evidence>
<dbReference type="InterPro" id="IPR000182">
    <property type="entry name" value="GNAT_dom"/>
</dbReference>
<accession>A0ABQ4LKB9</accession>
<dbReference type="CDD" id="cd04301">
    <property type="entry name" value="NAT_SF"/>
    <property type="match status" value="1"/>
</dbReference>
<dbReference type="PROSITE" id="PS51186">
    <property type="entry name" value="GNAT"/>
    <property type="match status" value="1"/>
</dbReference>
<dbReference type="EMBL" id="BORU01000003">
    <property type="protein sequence ID" value="GIO56961.1"/>
    <property type="molecule type" value="Genomic_DNA"/>
</dbReference>
<dbReference type="RefSeq" id="WP_212985449.1">
    <property type="nucleotide sequence ID" value="NZ_BORU01000003.1"/>
</dbReference>
<dbReference type="Pfam" id="PF00583">
    <property type="entry name" value="Acetyltransf_1"/>
    <property type="match status" value="1"/>
</dbReference>
<dbReference type="Proteomes" id="UP000676601">
    <property type="component" value="Unassembled WGS sequence"/>
</dbReference>